<dbReference type="Proteomes" id="UP000317180">
    <property type="component" value="Unassembled WGS sequence"/>
</dbReference>
<dbReference type="Gene3D" id="1.10.10.10">
    <property type="entry name" value="Winged helix-like DNA-binding domain superfamily/Winged helix DNA-binding domain"/>
    <property type="match status" value="1"/>
</dbReference>
<evidence type="ECO:0000259" key="5">
    <source>
        <dbReference type="PROSITE" id="PS51000"/>
    </source>
</evidence>
<keyword evidence="7" id="KW-1185">Reference proteome</keyword>
<evidence type="ECO:0000256" key="2">
    <source>
        <dbReference type="ARBA" id="ARBA00023125"/>
    </source>
</evidence>
<keyword evidence="2" id="KW-0238">DNA-binding</keyword>
<comment type="caution">
    <text evidence="6">The sequence shown here is derived from an EMBL/GenBank/DDBJ whole genome shotgun (WGS) entry which is preliminary data.</text>
</comment>
<sequence>MGMGAAAFREPTTRQKLLLYMKKHGTVSVQELAEHLRITKVAVRKHLDVLHRERYLDAQIMRRQVGRPVFVYQLTPRAERLFPTEYEGLAVELLGDMGDLFGDSLVHALFERRMERTAQKYREKMANQSFEERLQTLAQLQNDDGYMVKLEKRAEGVYLFRETNCPIARVADCYRQACQCELRMFAAQAPPVGKEAKLSQQAPPTRTDDYAKRGRSGV</sequence>
<dbReference type="InterPro" id="IPR001034">
    <property type="entry name" value="DeoR_HTH"/>
</dbReference>
<dbReference type="Pfam" id="PF08220">
    <property type="entry name" value="HTH_DeoR"/>
    <property type="match status" value="1"/>
</dbReference>
<evidence type="ECO:0000256" key="1">
    <source>
        <dbReference type="ARBA" id="ARBA00023015"/>
    </source>
</evidence>
<keyword evidence="3" id="KW-0804">Transcription</keyword>
<feature type="domain" description="HTH deoR-type" evidence="5">
    <location>
        <begin position="10"/>
        <end position="70"/>
    </location>
</feature>
<dbReference type="InterPro" id="IPR036388">
    <property type="entry name" value="WH-like_DNA-bd_sf"/>
</dbReference>
<proteinExistence type="predicted"/>
<gene>
    <name evidence="6" type="ORF">BAG01nite_05340</name>
</gene>
<accession>A0ABQ0SKP3</accession>
<dbReference type="SUPFAM" id="SSF46785">
    <property type="entry name" value="Winged helix' DNA-binding domain"/>
    <property type="match status" value="1"/>
</dbReference>
<evidence type="ECO:0000313" key="7">
    <source>
        <dbReference type="Proteomes" id="UP000317180"/>
    </source>
</evidence>
<dbReference type="PROSITE" id="PS51000">
    <property type="entry name" value="HTH_DEOR_2"/>
    <property type="match status" value="1"/>
</dbReference>
<name>A0ABQ0SKP3_9BACL</name>
<organism evidence="6 7">
    <name type="scientific">Brevibacillus agri</name>
    <dbReference type="NCBI Taxonomy" id="51101"/>
    <lineage>
        <taxon>Bacteria</taxon>
        <taxon>Bacillati</taxon>
        <taxon>Bacillota</taxon>
        <taxon>Bacilli</taxon>
        <taxon>Bacillales</taxon>
        <taxon>Paenibacillaceae</taxon>
        <taxon>Brevibacillus</taxon>
    </lineage>
</organism>
<dbReference type="InterPro" id="IPR036390">
    <property type="entry name" value="WH_DNA-bd_sf"/>
</dbReference>
<feature type="region of interest" description="Disordered" evidence="4">
    <location>
        <begin position="192"/>
        <end position="218"/>
    </location>
</feature>
<reference evidence="6 7" key="1">
    <citation type="submission" date="2019-06" db="EMBL/GenBank/DDBJ databases">
        <title>Whole genome shotgun sequence of Brevibacillus agri NBRC 15538.</title>
        <authorList>
            <person name="Hosoyama A."/>
            <person name="Uohara A."/>
            <person name="Ohji S."/>
            <person name="Ichikawa N."/>
        </authorList>
    </citation>
    <scope>NUCLEOTIDE SEQUENCE [LARGE SCALE GENOMIC DNA]</scope>
    <source>
        <strain evidence="6 7">NBRC 15538</strain>
    </source>
</reference>
<protein>
    <recommendedName>
        <fullName evidence="5">HTH deoR-type domain-containing protein</fullName>
    </recommendedName>
</protein>
<evidence type="ECO:0000313" key="6">
    <source>
        <dbReference type="EMBL" id="GED24432.1"/>
    </source>
</evidence>
<evidence type="ECO:0000256" key="3">
    <source>
        <dbReference type="ARBA" id="ARBA00023163"/>
    </source>
</evidence>
<dbReference type="CDD" id="cd00090">
    <property type="entry name" value="HTH_ARSR"/>
    <property type="match status" value="1"/>
</dbReference>
<keyword evidence="1" id="KW-0805">Transcription regulation</keyword>
<dbReference type="InterPro" id="IPR011991">
    <property type="entry name" value="ArsR-like_HTH"/>
</dbReference>
<dbReference type="EMBL" id="BJOD01000004">
    <property type="protein sequence ID" value="GED24432.1"/>
    <property type="molecule type" value="Genomic_DNA"/>
</dbReference>
<evidence type="ECO:0000256" key="4">
    <source>
        <dbReference type="SAM" id="MobiDB-lite"/>
    </source>
</evidence>